<dbReference type="InterPro" id="IPR001547">
    <property type="entry name" value="Glyco_hydro_5"/>
</dbReference>
<dbReference type="InterPro" id="IPR045053">
    <property type="entry name" value="MAN-like"/>
</dbReference>
<dbReference type="EC" id="3.2.1.78" evidence="4"/>
<dbReference type="GO" id="GO:0005576">
    <property type="term" value="C:extracellular region"/>
    <property type="evidence" value="ECO:0007669"/>
    <property type="project" value="UniProtKB-SubCell"/>
</dbReference>
<dbReference type="PROSITE" id="PS51164">
    <property type="entry name" value="CBM1_2"/>
    <property type="match status" value="1"/>
</dbReference>
<dbReference type="GO" id="GO:0046355">
    <property type="term" value="P:mannan catabolic process"/>
    <property type="evidence" value="ECO:0007669"/>
    <property type="project" value="UniProtKB-ARBA"/>
</dbReference>
<dbReference type="SMART" id="SM00236">
    <property type="entry name" value="fCBD"/>
    <property type="match status" value="1"/>
</dbReference>
<keyword evidence="6 11" id="KW-0732">Signal</keyword>
<keyword evidence="8" id="KW-0119">Carbohydrate metabolism</keyword>
<evidence type="ECO:0000256" key="5">
    <source>
        <dbReference type="ARBA" id="ARBA00022525"/>
    </source>
</evidence>
<evidence type="ECO:0000256" key="3">
    <source>
        <dbReference type="ARBA" id="ARBA00005641"/>
    </source>
</evidence>
<evidence type="ECO:0000256" key="1">
    <source>
        <dbReference type="ARBA" id="ARBA00001678"/>
    </source>
</evidence>
<dbReference type="SUPFAM" id="SSF51445">
    <property type="entry name" value="(Trans)glycosidases"/>
    <property type="match status" value="1"/>
</dbReference>
<dbReference type="PANTHER" id="PTHR31451:SF39">
    <property type="entry name" value="MANNAN ENDO-1,4-BETA-MANNOSIDASE 1"/>
    <property type="match status" value="1"/>
</dbReference>
<name>A0A9W9RAA8_9EURO</name>
<dbReference type="Pfam" id="PF00734">
    <property type="entry name" value="CBM_1"/>
    <property type="match status" value="1"/>
</dbReference>
<dbReference type="GeneID" id="81467089"/>
<evidence type="ECO:0000256" key="6">
    <source>
        <dbReference type="ARBA" id="ARBA00022729"/>
    </source>
</evidence>
<dbReference type="Gene3D" id="3.20.20.80">
    <property type="entry name" value="Glycosidases"/>
    <property type="match status" value="1"/>
</dbReference>
<organism evidence="13 14">
    <name type="scientific">Penicillium concentricum</name>
    <dbReference type="NCBI Taxonomy" id="293559"/>
    <lineage>
        <taxon>Eukaryota</taxon>
        <taxon>Fungi</taxon>
        <taxon>Dikarya</taxon>
        <taxon>Ascomycota</taxon>
        <taxon>Pezizomycotina</taxon>
        <taxon>Eurotiomycetes</taxon>
        <taxon>Eurotiomycetidae</taxon>
        <taxon>Eurotiales</taxon>
        <taxon>Aspergillaceae</taxon>
        <taxon>Penicillium</taxon>
    </lineage>
</organism>
<dbReference type="RefSeq" id="XP_056573721.1">
    <property type="nucleotide sequence ID" value="XM_056727906.1"/>
</dbReference>
<evidence type="ECO:0000313" key="13">
    <source>
        <dbReference type="EMBL" id="KAJ5355574.1"/>
    </source>
</evidence>
<dbReference type="OrthoDB" id="406631at2759"/>
<comment type="similarity">
    <text evidence="3">Belongs to the glycosyl hydrolase 5 (cellulase A) family.</text>
</comment>
<keyword evidence="9" id="KW-0326">Glycosidase</keyword>
<feature type="chain" id="PRO_5040838476" description="mannan endo-1,4-beta-mannosidase" evidence="11">
    <location>
        <begin position="16"/>
        <end position="449"/>
    </location>
</feature>
<reference evidence="13" key="2">
    <citation type="journal article" date="2023" name="IMA Fungus">
        <title>Comparative genomic study of the Penicillium genus elucidates a diverse pangenome and 15 lateral gene transfer events.</title>
        <authorList>
            <person name="Petersen C."/>
            <person name="Sorensen T."/>
            <person name="Nielsen M.R."/>
            <person name="Sondergaard T.E."/>
            <person name="Sorensen J.L."/>
            <person name="Fitzpatrick D.A."/>
            <person name="Frisvad J.C."/>
            <person name="Nielsen K.L."/>
        </authorList>
    </citation>
    <scope>NUCLEOTIDE SEQUENCE</scope>
    <source>
        <strain evidence="13">IBT 3081</strain>
    </source>
</reference>
<dbReference type="InterPro" id="IPR017853">
    <property type="entry name" value="GH"/>
</dbReference>
<dbReference type="Proteomes" id="UP001147752">
    <property type="component" value="Unassembled WGS sequence"/>
</dbReference>
<comment type="caution">
    <text evidence="13">The sequence shown here is derived from an EMBL/GenBank/DDBJ whole genome shotgun (WGS) entry which is preliminary data.</text>
</comment>
<reference evidence="13" key="1">
    <citation type="submission" date="2022-12" db="EMBL/GenBank/DDBJ databases">
        <authorList>
            <person name="Petersen C."/>
        </authorList>
    </citation>
    <scope>NUCLEOTIDE SEQUENCE</scope>
    <source>
        <strain evidence="13">IBT 3081</strain>
    </source>
</reference>
<evidence type="ECO:0000256" key="11">
    <source>
        <dbReference type="SAM" id="SignalP"/>
    </source>
</evidence>
<dbReference type="Pfam" id="PF26410">
    <property type="entry name" value="GH5_mannosidase"/>
    <property type="match status" value="1"/>
</dbReference>
<dbReference type="EMBL" id="JAPZBT010000006">
    <property type="protein sequence ID" value="KAJ5355574.1"/>
    <property type="molecule type" value="Genomic_DNA"/>
</dbReference>
<evidence type="ECO:0000256" key="7">
    <source>
        <dbReference type="ARBA" id="ARBA00022801"/>
    </source>
</evidence>
<proteinExistence type="inferred from homology"/>
<comment type="subcellular location">
    <subcellularLocation>
        <location evidence="2">Secreted</location>
    </subcellularLocation>
</comment>
<feature type="signal peptide" evidence="11">
    <location>
        <begin position="1"/>
        <end position="15"/>
    </location>
</feature>
<protein>
    <recommendedName>
        <fullName evidence="4">mannan endo-1,4-beta-mannosidase</fullName>
        <ecNumber evidence="4">3.2.1.78</ecNumber>
    </recommendedName>
    <alternativeName>
        <fullName evidence="10">Endo-beta-1,4-mannanase F</fullName>
    </alternativeName>
</protein>
<evidence type="ECO:0000259" key="12">
    <source>
        <dbReference type="PROSITE" id="PS51164"/>
    </source>
</evidence>
<sequence>MKTLAILSLTGLVSAQAAPYAQCGGGSYSGPTTCVSGWTCQYQSDWYSQCIASSGGSTTTLATKVSSEIATKTTTTTKATTTSATATGFPTTNGLKFEIDGKTSYFAGSNSYWIGFLTNNDDVDLVFDHMDESGLRILRVWGFNDVNTVPSAGTVYYQLLKDGTATINTGADGLQRLDYVVASAEARNVKLIINFVNNWSDYGGMAAYVTAFGGSQTSWYTNTAAQTAYRAYIKAVVSRYIDSPAVFAWELANEPRCNGCDTSVLYNWIKSTSAYIKSLDSKHMVAIGDEGFGLDTGSDGSYPYSYGEGLNFTMNLGIDTIDFATFHLYPSSCMYILPITFCLDLANGSMQGGTTNDWGNGWVTSHGAACVAAGKPCLFEEYGVTADHCAIEAPWQKTALNTEGVAADLYWQYGDTLSSGKSADDGNTFYYGTAEFKCLVTDHVAAINS</sequence>
<evidence type="ECO:0000256" key="8">
    <source>
        <dbReference type="ARBA" id="ARBA00023277"/>
    </source>
</evidence>
<dbReference type="PROSITE" id="PS00562">
    <property type="entry name" value="CBM1_1"/>
    <property type="match status" value="1"/>
</dbReference>
<evidence type="ECO:0000313" key="14">
    <source>
        <dbReference type="Proteomes" id="UP001147752"/>
    </source>
</evidence>
<dbReference type="GO" id="GO:0030248">
    <property type="term" value="F:cellulose binding"/>
    <property type="evidence" value="ECO:0007669"/>
    <property type="project" value="InterPro"/>
</dbReference>
<dbReference type="SUPFAM" id="SSF57180">
    <property type="entry name" value="Cellulose-binding domain"/>
    <property type="match status" value="1"/>
</dbReference>
<dbReference type="InterPro" id="IPR000254">
    <property type="entry name" value="CBD"/>
</dbReference>
<feature type="domain" description="CBM1" evidence="12">
    <location>
        <begin position="15"/>
        <end position="51"/>
    </location>
</feature>
<accession>A0A9W9RAA8</accession>
<dbReference type="AlphaFoldDB" id="A0A9W9RAA8"/>
<dbReference type="GO" id="GO:0016985">
    <property type="term" value="F:mannan endo-1,4-beta-mannosidase activity"/>
    <property type="evidence" value="ECO:0007669"/>
    <property type="project" value="UniProtKB-EC"/>
</dbReference>
<keyword evidence="7" id="KW-0378">Hydrolase</keyword>
<evidence type="ECO:0000256" key="2">
    <source>
        <dbReference type="ARBA" id="ARBA00004613"/>
    </source>
</evidence>
<evidence type="ECO:0000256" key="10">
    <source>
        <dbReference type="ARBA" id="ARBA00033295"/>
    </source>
</evidence>
<keyword evidence="14" id="KW-1185">Reference proteome</keyword>
<dbReference type="InterPro" id="IPR035971">
    <property type="entry name" value="CBD_sf"/>
</dbReference>
<gene>
    <name evidence="13" type="ORF">N7517_010183</name>
</gene>
<keyword evidence="5" id="KW-0964">Secreted</keyword>
<dbReference type="FunFam" id="3.20.20.80:FF:000076">
    <property type="entry name" value="Mannan endo-1,4-beta-mannosidase A"/>
    <property type="match status" value="1"/>
</dbReference>
<evidence type="ECO:0000256" key="9">
    <source>
        <dbReference type="ARBA" id="ARBA00023295"/>
    </source>
</evidence>
<comment type="catalytic activity">
    <reaction evidence="1">
        <text>Random hydrolysis of (1-&gt;4)-beta-D-mannosidic linkages in mannans, galactomannans and glucomannans.</text>
        <dbReference type="EC" id="3.2.1.78"/>
    </reaction>
</comment>
<dbReference type="PANTHER" id="PTHR31451">
    <property type="match status" value="1"/>
</dbReference>
<evidence type="ECO:0000256" key="4">
    <source>
        <dbReference type="ARBA" id="ARBA00012706"/>
    </source>
</evidence>